<dbReference type="AlphaFoldDB" id="B9XNT2"/>
<dbReference type="Proteomes" id="UP000003688">
    <property type="component" value="Unassembled WGS sequence"/>
</dbReference>
<dbReference type="EMBL" id="ABOX02000042">
    <property type="protein sequence ID" value="EEF58505.1"/>
    <property type="molecule type" value="Genomic_DNA"/>
</dbReference>
<feature type="region of interest" description="Disordered" evidence="1">
    <location>
        <begin position="1"/>
        <end position="133"/>
    </location>
</feature>
<feature type="compositionally biased region" description="Basic and acidic residues" evidence="1">
    <location>
        <begin position="586"/>
        <end position="595"/>
    </location>
</feature>
<evidence type="ECO:0000313" key="3">
    <source>
        <dbReference type="Proteomes" id="UP000003688"/>
    </source>
</evidence>
<dbReference type="STRING" id="320771.Cflav_PD1232"/>
<feature type="compositionally biased region" description="Gly residues" evidence="1">
    <location>
        <begin position="68"/>
        <end position="89"/>
    </location>
</feature>
<feature type="compositionally biased region" description="Low complexity" evidence="1">
    <location>
        <begin position="527"/>
        <end position="584"/>
    </location>
</feature>
<accession>B9XNT2</accession>
<feature type="compositionally biased region" description="Basic and acidic residues" evidence="1">
    <location>
        <begin position="28"/>
        <end position="55"/>
    </location>
</feature>
<comment type="caution">
    <text evidence="2">The sequence shown here is derived from an EMBL/GenBank/DDBJ whole genome shotgun (WGS) entry which is preliminary data.</text>
</comment>
<proteinExistence type="predicted"/>
<evidence type="ECO:0000313" key="2">
    <source>
        <dbReference type="EMBL" id="EEF58505.1"/>
    </source>
</evidence>
<name>B9XNT2_PEDPL</name>
<sequence>MSTSPEAEFNLEKLFLPAWAQEAPAANRYEKYTGNETSERPERRGGDRGGRRPEGRGGPGGPRREGGGGRPGGAPRGPGQGQGGFGGEQRGPRREGGGGFNRGPGRGPGQGREERGGRFDRGERREAPLPLPELTVTYLPDDKGVDSLSRQIKMSGRSFPLFDIAQMILQKPERHLVRFEVKKKQDGTVAQPLFLCAIDDSLWLSEEEAVAHVMTKHFGMFYQAEKTPTEPPKGTYTFVAQCGISGVILGPPNYHDYQNQLRRLHAERFSRMPFDMFKSRVKIVKDEATVKKWVEDQSFKTEYICLNVPEAGRLASREDVDKHFREVHLPNIIKQVEKHTMTGVAARALRAPALQRLLRSTWEDQRRFPLQIATILSQQFAGHGLQFFKVNKTVTHVSVARPHYLDLDATPVSEQVKKIVQFIDSKPKCTRKQLVEALAPTPKVAPATPPTVATAEAAPASAPAEGAAPAAAPTPAEPATTPEQAAVIGDLHWLIHQGHVIEFANGILETAKKPVPKPPKPAKAKPAEAAAVAGGESAEGQAATSGEATATQTEASAGEQVAQESSSTAEPATTPEPTAPGASSDTEPKPETSAT</sequence>
<evidence type="ECO:0000256" key="1">
    <source>
        <dbReference type="SAM" id="MobiDB-lite"/>
    </source>
</evidence>
<dbReference type="OrthoDB" id="187407at2"/>
<feature type="region of interest" description="Disordered" evidence="1">
    <location>
        <begin position="512"/>
        <end position="595"/>
    </location>
</feature>
<dbReference type="RefSeq" id="WP_007417468.1">
    <property type="nucleotide sequence ID" value="NZ_ABOX02000042.1"/>
</dbReference>
<protein>
    <submittedName>
        <fullName evidence="2">Uncharacterized protein</fullName>
    </submittedName>
</protein>
<feature type="compositionally biased region" description="Basic and acidic residues" evidence="1">
    <location>
        <begin position="111"/>
        <end position="127"/>
    </location>
</feature>
<keyword evidence="3" id="KW-1185">Reference proteome</keyword>
<reference evidence="2 3" key="1">
    <citation type="journal article" date="2011" name="J. Bacteriol.">
        <title>Genome sequence of 'Pedosphaera parvula' Ellin514, an aerobic Verrucomicrobial isolate from pasture soil.</title>
        <authorList>
            <person name="Kant R."/>
            <person name="van Passel M.W."/>
            <person name="Sangwan P."/>
            <person name="Palva A."/>
            <person name="Lucas S."/>
            <person name="Copeland A."/>
            <person name="Lapidus A."/>
            <person name="Glavina Del Rio T."/>
            <person name="Dalin E."/>
            <person name="Tice H."/>
            <person name="Bruce D."/>
            <person name="Goodwin L."/>
            <person name="Pitluck S."/>
            <person name="Chertkov O."/>
            <person name="Larimer F.W."/>
            <person name="Land M.L."/>
            <person name="Hauser L."/>
            <person name="Brettin T.S."/>
            <person name="Detter J.C."/>
            <person name="Han S."/>
            <person name="de Vos W.M."/>
            <person name="Janssen P.H."/>
            <person name="Smidt H."/>
        </authorList>
    </citation>
    <scope>NUCLEOTIDE SEQUENCE [LARGE SCALE GENOMIC DNA]</scope>
    <source>
        <strain evidence="2 3">Ellin514</strain>
    </source>
</reference>
<gene>
    <name evidence="2" type="ORF">Cflav_PD1232</name>
</gene>
<organism evidence="2 3">
    <name type="scientific">Pedosphaera parvula (strain Ellin514)</name>
    <dbReference type="NCBI Taxonomy" id="320771"/>
    <lineage>
        <taxon>Bacteria</taxon>
        <taxon>Pseudomonadati</taxon>
        <taxon>Verrucomicrobiota</taxon>
        <taxon>Pedosphaerae</taxon>
        <taxon>Pedosphaerales</taxon>
        <taxon>Pedosphaeraceae</taxon>
        <taxon>Pedosphaera</taxon>
    </lineage>
</organism>
<feature type="region of interest" description="Disordered" evidence="1">
    <location>
        <begin position="442"/>
        <end position="481"/>
    </location>
</feature>
<feature type="compositionally biased region" description="Gly residues" evidence="1">
    <location>
        <begin position="97"/>
        <end position="110"/>
    </location>
</feature>